<sequence>MSNADEYIRKLSFNFTLSYQMPLLTIGAYQNPIAVAMPAAPLAAAAPALAPGQGDHVFGDVIGTIETALQSIFGGGAGWQTRMQKYNSTLASLWTALTALDLGHGALPPIVNRAGMAEPDEHSHMFGGYSHRFQWQLCELVATGFVAGPTGANIEVRVIGGATKAWRKGVMARFDDLIGHLVDSTALAFYITSPTVIRHAAALVRHSAISLTAAVAYTTGHNGPGKLRVNTVLAQYASLRIAFESILLRLENEGGTRAYNAVDDSWS</sequence>
<evidence type="ECO:0000313" key="2">
    <source>
        <dbReference type="Proteomes" id="UP000325273"/>
    </source>
</evidence>
<dbReference type="Proteomes" id="UP000325273">
    <property type="component" value="Unassembled WGS sequence"/>
</dbReference>
<dbReference type="RefSeq" id="WP_149675815.1">
    <property type="nucleotide sequence ID" value="NZ_VTUZ01000055.1"/>
</dbReference>
<dbReference type="EMBL" id="VTUZ01000055">
    <property type="protein sequence ID" value="KAA0998626.1"/>
    <property type="molecule type" value="Genomic_DNA"/>
</dbReference>
<name>A0A5B0G5I5_9BURK</name>
<organism evidence="1 2">
    <name type="scientific">Paraburkholderia panacisoli</name>
    <dbReference type="NCBI Taxonomy" id="2603818"/>
    <lineage>
        <taxon>Bacteria</taxon>
        <taxon>Pseudomonadati</taxon>
        <taxon>Pseudomonadota</taxon>
        <taxon>Betaproteobacteria</taxon>
        <taxon>Burkholderiales</taxon>
        <taxon>Burkholderiaceae</taxon>
        <taxon>Paraburkholderia</taxon>
    </lineage>
</organism>
<dbReference type="AlphaFoldDB" id="A0A5B0G5I5"/>
<keyword evidence="2" id="KW-1185">Reference proteome</keyword>
<proteinExistence type="predicted"/>
<reference evidence="1 2" key="1">
    <citation type="submission" date="2019-08" db="EMBL/GenBank/DDBJ databases">
        <title>Paraburkholderia sp. DCY113.</title>
        <authorList>
            <person name="Kang J."/>
        </authorList>
    </citation>
    <scope>NUCLEOTIDE SEQUENCE [LARGE SCALE GENOMIC DNA]</scope>
    <source>
        <strain evidence="1 2">DCY113</strain>
    </source>
</reference>
<comment type="caution">
    <text evidence="1">The sequence shown here is derived from an EMBL/GenBank/DDBJ whole genome shotgun (WGS) entry which is preliminary data.</text>
</comment>
<accession>A0A5B0G5I5</accession>
<evidence type="ECO:0000313" key="1">
    <source>
        <dbReference type="EMBL" id="KAA0998626.1"/>
    </source>
</evidence>
<gene>
    <name evidence="1" type="ORF">FVF58_43660</name>
</gene>
<protein>
    <submittedName>
        <fullName evidence="1">Uncharacterized protein</fullName>
    </submittedName>
</protein>